<reference evidence="1 2" key="1">
    <citation type="journal article" date="2016" name="Int. J. Syst. Evol. Microbiol.">
        <title>Peptococcus simiae sp. nov., isolated from rhesus macaque faeces and emended description of the genus Peptococcus.</title>
        <authorList>
            <person name="Shkoporov A.N."/>
            <person name="Efimov B.A."/>
            <person name="Kondova I."/>
            <person name="Ouwerling B."/>
            <person name="Chaplin A.V."/>
            <person name="Shcherbakova V.A."/>
            <person name="Langermans J.A.M."/>
        </authorList>
    </citation>
    <scope>NUCLEOTIDE SEQUENCE [LARGE SCALE GENOMIC DNA]</scope>
    <source>
        <strain evidence="1 2">M108</strain>
    </source>
</reference>
<dbReference type="Pfam" id="PF19807">
    <property type="entry name" value="DUF6290"/>
    <property type="match status" value="1"/>
</dbReference>
<dbReference type="EMBL" id="JBJUVG010000006">
    <property type="protein sequence ID" value="MFM9413760.1"/>
    <property type="molecule type" value="Genomic_DNA"/>
</dbReference>
<gene>
    <name evidence="1" type="primary">relB</name>
    <name evidence="1" type="ORF">ACKQTC_05220</name>
</gene>
<comment type="caution">
    <text evidence="1">The sequence shown here is derived from an EMBL/GenBank/DDBJ whole genome shotgun (WGS) entry which is preliminary data.</text>
</comment>
<dbReference type="Proteomes" id="UP001631949">
    <property type="component" value="Unassembled WGS sequence"/>
</dbReference>
<organism evidence="1 2">
    <name type="scientific">Peptococcus simiae</name>
    <dbReference type="NCBI Taxonomy" id="1643805"/>
    <lineage>
        <taxon>Bacteria</taxon>
        <taxon>Bacillati</taxon>
        <taxon>Bacillota</taxon>
        <taxon>Clostridia</taxon>
        <taxon>Eubacteriales</taxon>
        <taxon>Peptococcaceae</taxon>
        <taxon>Peptococcus</taxon>
    </lineage>
</organism>
<accession>A0ABW9GZC9</accession>
<evidence type="ECO:0000313" key="1">
    <source>
        <dbReference type="EMBL" id="MFM9413760.1"/>
    </source>
</evidence>
<dbReference type="RefSeq" id="WP_408977376.1">
    <property type="nucleotide sequence ID" value="NZ_JBJUVG010000006.1"/>
</dbReference>
<keyword evidence="2" id="KW-1185">Reference proteome</keyword>
<proteinExistence type="predicted"/>
<name>A0ABW9GZC9_9FIRM</name>
<protein>
    <submittedName>
        <fullName evidence="1">Type II toxin-antitoxin system RelB family antitoxin</fullName>
    </submittedName>
</protein>
<dbReference type="InterPro" id="IPR046257">
    <property type="entry name" value="DUF6290"/>
</dbReference>
<sequence length="75" mass="8487">MSVVSLRLNESEEELFKSYAAHTGRPLSELFKRALAEQIEDELDYKTGILALAEHQKNPREVGIDDLIEELESGL</sequence>
<dbReference type="NCBIfam" id="NF046040">
    <property type="entry name" value="RelB_antitoxin"/>
    <property type="match status" value="1"/>
</dbReference>
<evidence type="ECO:0000313" key="2">
    <source>
        <dbReference type="Proteomes" id="UP001631949"/>
    </source>
</evidence>